<dbReference type="HOGENOM" id="CLU_007061_2_1_1"/>
<dbReference type="AlphaFoldDB" id="A0A060STZ2"/>
<sequence length="722" mass="79321">MNAPAEASSSRVQSSPEPHEDSSDCEDNLDEDPEGVSQTACLLKLLSESLMSGAQRKAQTHLLASVYDNINMVFKVAEQVLGCKDALQNGTCVTAFELYGASLDHMRTADIVESLAKAPPLSLDDVLLSPEENTLMTQCLEHTVLRITVTFGGDRFARFRNEVEATIPATRDQIPLHKTNIHPLPAMNIDESSTTGNANVLCKIYKALKLDMDSPEFTKYIKIVSGDQLSISRIRSLIQNRVGHETLGRSFLWAVCMPGLFHYKMAATHGLLEAHFGSSSQRDPGSLAFHNTVLDRKPIVLTSLPPFRTTRDLIFISLYARVLHCLLQVSGCSDLDEYAAKVTFPELCDHAKDIVAKYASARLAQDLREQRKEERQSWEAAQMDIDEEGPGPTLIGGEGSFMPKAGDMVFENAVLFMRDALTLREFTDAVKAGDSGRVVNVLKLWTLSFRGSGRSKYAHKMLHLIHNLTHVWPAPLRQIILNNWLVNPTGKANAWVEVDLMQEHLNFWIKNIYQAHGSNASWEWLVAISPCVDILRQLAAQINADLGARQGLKHTNPALEKDIAHLMDSLKEHSVYSVDPGRCAGDAPKSSVPNIVALGCAALPGPLADFNQALAHLQRCCLMRPLGSVPYTRDLSSTPAAAAALSSSDMPHGGVKSMPAALALNADAMLHSQDDEESYWDVMGSFPWEEKDGDNDGRDLFTLDSAGDVALDMDILDDEISV</sequence>
<name>A0A060STZ2_PYCCI</name>
<organism evidence="3 4">
    <name type="scientific">Pycnoporus cinnabarinus</name>
    <name type="common">Cinnabar-red polypore</name>
    <name type="synonym">Trametes cinnabarina</name>
    <dbReference type="NCBI Taxonomy" id="5643"/>
    <lineage>
        <taxon>Eukaryota</taxon>
        <taxon>Fungi</taxon>
        <taxon>Dikarya</taxon>
        <taxon>Basidiomycota</taxon>
        <taxon>Agaricomycotina</taxon>
        <taxon>Agaricomycetes</taxon>
        <taxon>Polyporales</taxon>
        <taxon>Polyporaceae</taxon>
        <taxon>Trametes</taxon>
    </lineage>
</organism>
<protein>
    <recommendedName>
        <fullName evidence="2">DUF6589 domain-containing protein</fullName>
    </recommendedName>
</protein>
<dbReference type="Pfam" id="PF20231">
    <property type="entry name" value="DUF6589"/>
    <property type="match status" value="1"/>
</dbReference>
<dbReference type="EMBL" id="CCBP010000503">
    <property type="protein sequence ID" value="CDO77825.1"/>
    <property type="molecule type" value="Genomic_DNA"/>
</dbReference>
<feature type="compositionally biased region" description="Acidic residues" evidence="1">
    <location>
        <begin position="23"/>
        <end position="34"/>
    </location>
</feature>
<proteinExistence type="predicted"/>
<gene>
    <name evidence="3" type="ORF">BN946_scf184689.g3</name>
</gene>
<evidence type="ECO:0000259" key="2">
    <source>
        <dbReference type="Pfam" id="PF20231"/>
    </source>
</evidence>
<reference evidence="3" key="1">
    <citation type="submission" date="2014-01" db="EMBL/GenBank/DDBJ databases">
        <title>The genome of the white-rot fungus Pycnoporus cinnabarinus: a basidiomycete model with a versatile arsenal for lignocellulosic biomass breakdown.</title>
        <authorList>
            <person name="Levasseur A."/>
            <person name="Lomascolo A."/>
            <person name="Ruiz-Duenas F.J."/>
            <person name="Uzan E."/>
            <person name="Piumi F."/>
            <person name="Kues U."/>
            <person name="Ram A.F.J."/>
            <person name="Murat C."/>
            <person name="Haon M."/>
            <person name="Benoit I."/>
            <person name="Arfi Y."/>
            <person name="Chevret D."/>
            <person name="Drula E."/>
            <person name="Kwon M.J."/>
            <person name="Gouret P."/>
            <person name="Lesage-Meessen L."/>
            <person name="Lombard V."/>
            <person name="Mariette J."/>
            <person name="Noirot C."/>
            <person name="Park J."/>
            <person name="Patyshakuliyeva A."/>
            <person name="Wieneger R.A.B."/>
            <person name="Wosten H.A.B."/>
            <person name="Martin F."/>
            <person name="Coutinho P.M."/>
            <person name="de Vries R."/>
            <person name="Martinez A.T."/>
            <person name="Klopp C."/>
            <person name="Pontarotti P."/>
            <person name="Henrissat B."/>
            <person name="Record E."/>
        </authorList>
    </citation>
    <scope>NUCLEOTIDE SEQUENCE [LARGE SCALE GENOMIC DNA]</scope>
    <source>
        <strain evidence="3">BRFM137</strain>
    </source>
</reference>
<dbReference type="OrthoDB" id="2803256at2759"/>
<evidence type="ECO:0000313" key="4">
    <source>
        <dbReference type="Proteomes" id="UP000029665"/>
    </source>
</evidence>
<keyword evidence="4" id="KW-1185">Reference proteome</keyword>
<evidence type="ECO:0000313" key="3">
    <source>
        <dbReference type="EMBL" id="CDO77825.1"/>
    </source>
</evidence>
<comment type="caution">
    <text evidence="3">The sequence shown here is derived from an EMBL/GenBank/DDBJ whole genome shotgun (WGS) entry which is preliminary data.</text>
</comment>
<feature type="compositionally biased region" description="Polar residues" evidence="1">
    <location>
        <begin position="7"/>
        <end position="16"/>
    </location>
</feature>
<dbReference type="Proteomes" id="UP000029665">
    <property type="component" value="Unassembled WGS sequence"/>
</dbReference>
<dbReference type="InterPro" id="IPR046496">
    <property type="entry name" value="DUF6589"/>
</dbReference>
<feature type="domain" description="DUF6589" evidence="2">
    <location>
        <begin position="117"/>
        <end position="554"/>
    </location>
</feature>
<evidence type="ECO:0000256" key="1">
    <source>
        <dbReference type="SAM" id="MobiDB-lite"/>
    </source>
</evidence>
<accession>A0A060STZ2</accession>
<dbReference type="OMA" id="ANAWVEV"/>
<dbReference type="STRING" id="5643.A0A060STZ2"/>
<feature type="region of interest" description="Disordered" evidence="1">
    <location>
        <begin position="1"/>
        <end position="34"/>
    </location>
</feature>